<evidence type="ECO:0000256" key="5">
    <source>
        <dbReference type="ARBA" id="ARBA00022692"/>
    </source>
</evidence>
<dbReference type="SUPFAM" id="SSF48264">
    <property type="entry name" value="Cytochrome P450"/>
    <property type="match status" value="1"/>
</dbReference>
<keyword evidence="11" id="KW-0503">Monooxygenase</keyword>
<feature type="transmembrane region" description="Helical" evidence="12">
    <location>
        <begin position="6"/>
        <end position="24"/>
    </location>
</feature>
<name>A0ABM3I4G1_ZIZJJ</name>
<protein>
    <submittedName>
        <fullName evidence="14">Beta-amyrin 11-oxidase</fullName>
    </submittedName>
</protein>
<dbReference type="InterPro" id="IPR001128">
    <property type="entry name" value="Cyt_P450"/>
</dbReference>
<evidence type="ECO:0000256" key="4">
    <source>
        <dbReference type="ARBA" id="ARBA00022617"/>
    </source>
</evidence>
<dbReference type="InterPro" id="IPR017972">
    <property type="entry name" value="Cyt_P450_CS"/>
</dbReference>
<keyword evidence="9 11" id="KW-0408">Iron</keyword>
<evidence type="ECO:0000313" key="14">
    <source>
        <dbReference type="RefSeq" id="XP_048320403.2"/>
    </source>
</evidence>
<comment type="cofactor">
    <cofactor evidence="1">
        <name>heme</name>
        <dbReference type="ChEBI" id="CHEBI:30413"/>
    </cofactor>
</comment>
<dbReference type="RefSeq" id="XP_048320403.2">
    <property type="nucleotide sequence ID" value="XM_048464446.2"/>
</dbReference>
<accession>A0ABM3I4G1</accession>
<organism evidence="13 14">
    <name type="scientific">Ziziphus jujuba</name>
    <name type="common">Chinese jujube</name>
    <name type="synonym">Ziziphus sativa</name>
    <dbReference type="NCBI Taxonomy" id="326968"/>
    <lineage>
        <taxon>Eukaryota</taxon>
        <taxon>Viridiplantae</taxon>
        <taxon>Streptophyta</taxon>
        <taxon>Embryophyta</taxon>
        <taxon>Tracheophyta</taxon>
        <taxon>Spermatophyta</taxon>
        <taxon>Magnoliopsida</taxon>
        <taxon>eudicotyledons</taxon>
        <taxon>Gunneridae</taxon>
        <taxon>Pentapetalae</taxon>
        <taxon>rosids</taxon>
        <taxon>fabids</taxon>
        <taxon>Rosales</taxon>
        <taxon>Rhamnaceae</taxon>
        <taxon>Paliureae</taxon>
        <taxon>Ziziphus</taxon>
    </lineage>
</organism>
<keyword evidence="5 12" id="KW-0812">Transmembrane</keyword>
<keyword evidence="7 12" id="KW-1133">Transmembrane helix</keyword>
<evidence type="ECO:0000256" key="7">
    <source>
        <dbReference type="ARBA" id="ARBA00022989"/>
    </source>
</evidence>
<dbReference type="PANTHER" id="PTHR24286">
    <property type="entry name" value="CYTOCHROME P450 26"/>
    <property type="match status" value="1"/>
</dbReference>
<sequence length="487" mass="55302">MDLLWITGVLVGGYVIVFGIVRNFNNWYYGFKEGNKGNPLPPGDMGWPIIGNMPTFLKTYIYGDPNSFIANLSSRYGKIGIYKTHLFWSPAIVVSAPETCKQILTDDEHFILGYPKTSKTLGGRRSLHSITRAEHKRVRRLVTPVLNGHEALSSYIVHVENNAINSLEEWVSMNRPIDILAELRTVVFKFITHTFIGADDNDAIVREMEILFTDLHAGLISLNINLPGFAFHRALQSRKRLVKILQAVLDKKRADANVKGKTGGKDMMDSLMALEDEDGRKLGDEDIIDLLLLFLLAGHESSVLGTLWGMIFLTDHSRVFQKAKEEQEMIIKNRPPDQKGLTFKEIKQMGYLAKVIDEMLRQTNMVFANFREAIADVNINGYFIPKGWKVFAWSRGVHMDPEIYSDPLEFNPERWDNVRPRPGASIPFGLGSRYCPGSDLAKLEISIFLHYFLLNYRLERVNPKCPVTYLTVPRPTDNCLARVIKVA</sequence>
<dbReference type="PRINTS" id="PR00463">
    <property type="entry name" value="EP450I"/>
</dbReference>
<evidence type="ECO:0000256" key="8">
    <source>
        <dbReference type="ARBA" id="ARBA00023002"/>
    </source>
</evidence>
<dbReference type="InterPro" id="IPR002401">
    <property type="entry name" value="Cyt_P450_E_grp-I"/>
</dbReference>
<dbReference type="InterPro" id="IPR036396">
    <property type="entry name" value="Cyt_P450_sf"/>
</dbReference>
<dbReference type="PRINTS" id="PR00385">
    <property type="entry name" value="P450"/>
</dbReference>
<dbReference type="Gene3D" id="1.10.630.10">
    <property type="entry name" value="Cytochrome P450"/>
    <property type="match status" value="1"/>
</dbReference>
<dbReference type="GeneID" id="107430487"/>
<keyword evidence="6 11" id="KW-0479">Metal-binding</keyword>
<comment type="subcellular location">
    <subcellularLocation>
        <location evidence="2">Membrane</location>
        <topology evidence="2">Single-pass membrane protein</topology>
    </subcellularLocation>
</comment>
<dbReference type="PANTHER" id="PTHR24286:SF199">
    <property type="entry name" value="CYTOCHROME P450 88D6"/>
    <property type="match status" value="1"/>
</dbReference>
<evidence type="ECO:0000256" key="11">
    <source>
        <dbReference type="RuleBase" id="RU000461"/>
    </source>
</evidence>
<dbReference type="PROSITE" id="PS00086">
    <property type="entry name" value="CYTOCHROME_P450"/>
    <property type="match status" value="1"/>
</dbReference>
<gene>
    <name evidence="14" type="primary">LOC107430487</name>
</gene>
<evidence type="ECO:0000256" key="6">
    <source>
        <dbReference type="ARBA" id="ARBA00022723"/>
    </source>
</evidence>
<dbReference type="Proteomes" id="UP001652623">
    <property type="component" value="Chromosome 6"/>
</dbReference>
<evidence type="ECO:0000256" key="2">
    <source>
        <dbReference type="ARBA" id="ARBA00004167"/>
    </source>
</evidence>
<keyword evidence="8 11" id="KW-0560">Oxidoreductase</keyword>
<evidence type="ECO:0000256" key="9">
    <source>
        <dbReference type="ARBA" id="ARBA00023004"/>
    </source>
</evidence>
<keyword evidence="10 12" id="KW-0472">Membrane</keyword>
<keyword evidence="4 11" id="KW-0349">Heme</keyword>
<keyword evidence="13" id="KW-1185">Reference proteome</keyword>
<evidence type="ECO:0000256" key="1">
    <source>
        <dbReference type="ARBA" id="ARBA00001971"/>
    </source>
</evidence>
<comment type="similarity">
    <text evidence="3 11">Belongs to the cytochrome P450 family.</text>
</comment>
<dbReference type="Pfam" id="PF00067">
    <property type="entry name" value="p450"/>
    <property type="match status" value="1"/>
</dbReference>
<evidence type="ECO:0000256" key="10">
    <source>
        <dbReference type="ARBA" id="ARBA00023136"/>
    </source>
</evidence>
<reference evidence="14" key="1">
    <citation type="submission" date="2025-08" db="UniProtKB">
        <authorList>
            <consortium name="RefSeq"/>
        </authorList>
    </citation>
    <scope>IDENTIFICATION</scope>
    <source>
        <tissue evidence="14">Seedling</tissue>
    </source>
</reference>
<evidence type="ECO:0000313" key="13">
    <source>
        <dbReference type="Proteomes" id="UP001652623"/>
    </source>
</evidence>
<evidence type="ECO:0000256" key="12">
    <source>
        <dbReference type="SAM" id="Phobius"/>
    </source>
</evidence>
<evidence type="ECO:0000256" key="3">
    <source>
        <dbReference type="ARBA" id="ARBA00010617"/>
    </source>
</evidence>
<feature type="transmembrane region" description="Helical" evidence="12">
    <location>
        <begin position="290"/>
        <end position="313"/>
    </location>
</feature>
<proteinExistence type="inferred from homology"/>